<feature type="domain" description="Metallo-beta-lactamase" evidence="5">
    <location>
        <begin position="65"/>
        <end position="266"/>
    </location>
</feature>
<dbReference type="CDD" id="cd07720">
    <property type="entry name" value="OPHC2-like_MBL-fold"/>
    <property type="match status" value="1"/>
</dbReference>
<organism evidence="6 7">
    <name type="scientific">Flavimaricola marinus</name>
    <dbReference type="NCBI Taxonomy" id="1819565"/>
    <lineage>
        <taxon>Bacteria</taxon>
        <taxon>Pseudomonadati</taxon>
        <taxon>Pseudomonadota</taxon>
        <taxon>Alphaproteobacteria</taxon>
        <taxon>Rhodobacterales</taxon>
        <taxon>Paracoccaceae</taxon>
        <taxon>Flavimaricola</taxon>
    </lineage>
</organism>
<dbReference type="OrthoDB" id="9773738at2"/>
<accession>A0A238LEJ0</accession>
<reference evidence="6 7" key="1">
    <citation type="submission" date="2017-05" db="EMBL/GenBank/DDBJ databases">
        <authorList>
            <person name="Song R."/>
            <person name="Chenine A.L."/>
            <person name="Ruprecht R.M."/>
        </authorList>
    </citation>
    <scope>NUCLEOTIDE SEQUENCE [LARGE SCALE GENOMIC DNA]</scope>
    <source>
        <strain evidence="6 7">CECT 8899</strain>
    </source>
</reference>
<dbReference type="Gene3D" id="3.60.15.10">
    <property type="entry name" value="Ribonuclease Z/Hydroxyacylglutathione hydrolase-like"/>
    <property type="match status" value="1"/>
</dbReference>
<evidence type="ECO:0000256" key="1">
    <source>
        <dbReference type="ARBA" id="ARBA00007749"/>
    </source>
</evidence>
<dbReference type="PANTHER" id="PTHR42978">
    <property type="entry name" value="QUORUM-QUENCHING LACTONASE YTNP-RELATED-RELATED"/>
    <property type="match status" value="1"/>
</dbReference>
<protein>
    <submittedName>
        <fullName evidence="6">Putative quorum-quenching lactonase YtnP</fullName>
        <ecNumber evidence="6">3.1.1.-</ecNumber>
    </submittedName>
</protein>
<evidence type="ECO:0000313" key="7">
    <source>
        <dbReference type="Proteomes" id="UP000201613"/>
    </source>
</evidence>
<evidence type="ECO:0000256" key="3">
    <source>
        <dbReference type="ARBA" id="ARBA00022801"/>
    </source>
</evidence>
<dbReference type="Proteomes" id="UP000201613">
    <property type="component" value="Unassembled WGS sequence"/>
</dbReference>
<evidence type="ECO:0000256" key="4">
    <source>
        <dbReference type="ARBA" id="ARBA00022833"/>
    </source>
</evidence>
<dbReference type="SUPFAM" id="SSF56281">
    <property type="entry name" value="Metallo-hydrolase/oxidoreductase"/>
    <property type="match status" value="1"/>
</dbReference>
<dbReference type="PANTHER" id="PTHR42978:SF6">
    <property type="entry name" value="QUORUM-QUENCHING LACTONASE YTNP-RELATED"/>
    <property type="match status" value="1"/>
</dbReference>
<dbReference type="GO" id="GO:0046872">
    <property type="term" value="F:metal ion binding"/>
    <property type="evidence" value="ECO:0007669"/>
    <property type="project" value="UniProtKB-KW"/>
</dbReference>
<dbReference type="RefSeq" id="WP_133065016.1">
    <property type="nucleotide sequence ID" value="NZ_FXZK01000003.1"/>
</dbReference>
<dbReference type="EC" id="3.1.1.-" evidence="6"/>
<gene>
    <name evidence="6" type="primary">ytnP_1</name>
    <name evidence="6" type="ORF">LOM8899_02175</name>
</gene>
<dbReference type="GO" id="GO:0016787">
    <property type="term" value="F:hydrolase activity"/>
    <property type="evidence" value="ECO:0007669"/>
    <property type="project" value="UniProtKB-KW"/>
</dbReference>
<dbReference type="InterPro" id="IPR051013">
    <property type="entry name" value="MBL_superfamily_lactonases"/>
</dbReference>
<evidence type="ECO:0000259" key="5">
    <source>
        <dbReference type="SMART" id="SM00849"/>
    </source>
</evidence>
<evidence type="ECO:0000313" key="6">
    <source>
        <dbReference type="EMBL" id="SMY08028.1"/>
    </source>
</evidence>
<evidence type="ECO:0000256" key="2">
    <source>
        <dbReference type="ARBA" id="ARBA00022723"/>
    </source>
</evidence>
<keyword evidence="3 6" id="KW-0378">Hydrolase</keyword>
<sequence length="293" mass="31979">MTDRKTPVRPVTFRFPLGEAWISTILDGAHVRDAVRPPFMLDKDDAELRAIAAAAGLPWDKFENGYAPSLVDTGDEVVLFDTGFGPGGREAGAGMLRSRLAELGYQPEDIDVVAFTHVHPDHILGVMEGDGLAYPNARHVIGQVEFDAWKSGETIPESRSGNRDMFMKLIAPLEDQLTFVEGGDSIGTGIVAEEAFGHSAGHMMYRVSSGGKEALIWGDVTNHYTFSLQHPDSPVGFDDDKPAAKATRNRVLGMVADAHTLVVAHHMPFPGVGYVERRGDSYGWVPATYELWM</sequence>
<name>A0A238LEJ0_9RHOB</name>
<proteinExistence type="inferred from homology"/>
<dbReference type="InterPro" id="IPR036866">
    <property type="entry name" value="RibonucZ/Hydroxyglut_hydro"/>
</dbReference>
<comment type="similarity">
    <text evidence="1">Belongs to the metallo-beta-lactamase superfamily.</text>
</comment>
<dbReference type="EMBL" id="FXZK01000003">
    <property type="protein sequence ID" value="SMY08028.1"/>
    <property type="molecule type" value="Genomic_DNA"/>
</dbReference>
<dbReference type="InterPro" id="IPR001279">
    <property type="entry name" value="Metallo-B-lactamas"/>
</dbReference>
<keyword evidence="4" id="KW-0862">Zinc</keyword>
<dbReference type="AlphaFoldDB" id="A0A238LEJ0"/>
<keyword evidence="2" id="KW-0479">Metal-binding</keyword>
<dbReference type="Pfam" id="PF00753">
    <property type="entry name" value="Lactamase_B"/>
    <property type="match status" value="1"/>
</dbReference>
<dbReference type="SMART" id="SM00849">
    <property type="entry name" value="Lactamase_B"/>
    <property type="match status" value="1"/>
</dbReference>
<keyword evidence="7" id="KW-1185">Reference proteome</keyword>